<accession>A0A498QLT2</accession>
<comment type="cofactor">
    <cofactor evidence="1 8">
        <name>Mg(2+)</name>
        <dbReference type="ChEBI" id="CHEBI:18420"/>
    </cofactor>
</comment>
<keyword evidence="8" id="KW-0800">Toxin</keyword>
<evidence type="ECO:0000313" key="11">
    <source>
        <dbReference type="Proteomes" id="UP000267289"/>
    </source>
</evidence>
<evidence type="ECO:0000256" key="6">
    <source>
        <dbReference type="ARBA" id="ARBA00022842"/>
    </source>
</evidence>
<sequence length="141" mass="14921">MIVDSSALVALIEGEQTAEQIAAVLAGARHPVVAAPTLAETLIVLTARHGTIARMVFDRLRSEINLGVAEFTDAHALATQRAYLRYGKGRHPAALNFGDCMSYAAAELAGEPLLAIGDDFPKTDLQFGDGIVGYWPTPSTA</sequence>
<keyword evidence="11" id="KW-1185">Reference proteome</keyword>
<dbReference type="Proteomes" id="UP000267289">
    <property type="component" value="Unassembled WGS sequence"/>
</dbReference>
<keyword evidence="6 8" id="KW-0460">Magnesium</keyword>
<feature type="domain" description="PIN" evidence="9">
    <location>
        <begin position="1"/>
        <end position="124"/>
    </location>
</feature>
<dbReference type="InterPro" id="IPR002716">
    <property type="entry name" value="PIN_dom"/>
</dbReference>
<keyword evidence="4 8" id="KW-0479">Metal-binding</keyword>
<dbReference type="RefSeq" id="WP_075542685.1">
    <property type="nucleotide sequence ID" value="NZ_UPHQ01000335.1"/>
</dbReference>
<dbReference type="GO" id="GO:0004540">
    <property type="term" value="F:RNA nuclease activity"/>
    <property type="evidence" value="ECO:0007669"/>
    <property type="project" value="InterPro"/>
</dbReference>
<dbReference type="PANTHER" id="PTHR33653:SF1">
    <property type="entry name" value="RIBONUCLEASE VAPC2"/>
    <property type="match status" value="1"/>
</dbReference>
<name>A0A498QLT2_9MYCO</name>
<feature type="binding site" evidence="8">
    <location>
        <position position="99"/>
    </location>
    <ligand>
        <name>Mg(2+)</name>
        <dbReference type="ChEBI" id="CHEBI:18420"/>
    </ligand>
</feature>
<evidence type="ECO:0000313" key="10">
    <source>
        <dbReference type="EMBL" id="VBA47086.1"/>
    </source>
</evidence>
<dbReference type="InterPro" id="IPR029060">
    <property type="entry name" value="PIN-like_dom_sf"/>
</dbReference>
<feature type="binding site" evidence="8">
    <location>
        <position position="4"/>
    </location>
    <ligand>
        <name>Mg(2+)</name>
        <dbReference type="ChEBI" id="CHEBI:18420"/>
    </ligand>
</feature>
<dbReference type="GO" id="GO:0016787">
    <property type="term" value="F:hydrolase activity"/>
    <property type="evidence" value="ECO:0007669"/>
    <property type="project" value="UniProtKB-KW"/>
</dbReference>
<dbReference type="Gene3D" id="3.40.50.1010">
    <property type="entry name" value="5'-nuclease"/>
    <property type="match status" value="1"/>
</dbReference>
<dbReference type="GO" id="GO:0090729">
    <property type="term" value="F:toxin activity"/>
    <property type="evidence" value="ECO:0007669"/>
    <property type="project" value="UniProtKB-KW"/>
</dbReference>
<evidence type="ECO:0000256" key="2">
    <source>
        <dbReference type="ARBA" id="ARBA00022649"/>
    </source>
</evidence>
<evidence type="ECO:0000256" key="4">
    <source>
        <dbReference type="ARBA" id="ARBA00022723"/>
    </source>
</evidence>
<comment type="function">
    <text evidence="8">Toxic component of a toxin-antitoxin (TA) system. An RNase.</text>
</comment>
<dbReference type="GO" id="GO:0000287">
    <property type="term" value="F:magnesium ion binding"/>
    <property type="evidence" value="ECO:0007669"/>
    <property type="project" value="UniProtKB-UniRule"/>
</dbReference>
<dbReference type="EC" id="3.1.-.-" evidence="8"/>
<dbReference type="InterPro" id="IPR022907">
    <property type="entry name" value="VapC_family"/>
</dbReference>
<evidence type="ECO:0000256" key="3">
    <source>
        <dbReference type="ARBA" id="ARBA00022722"/>
    </source>
</evidence>
<dbReference type="EMBL" id="UPHQ01000335">
    <property type="protein sequence ID" value="VBA47086.1"/>
    <property type="molecule type" value="Genomic_DNA"/>
</dbReference>
<comment type="similarity">
    <text evidence="7 8">Belongs to the PINc/VapC protein family.</text>
</comment>
<dbReference type="CDD" id="cd09871">
    <property type="entry name" value="PIN_MtVapC28-VapC30-like"/>
    <property type="match status" value="1"/>
</dbReference>
<organism evidence="10 11">
    <name type="scientific">Mycobacterium innocens</name>
    <dbReference type="NCBI Taxonomy" id="2341083"/>
    <lineage>
        <taxon>Bacteria</taxon>
        <taxon>Bacillati</taxon>
        <taxon>Actinomycetota</taxon>
        <taxon>Actinomycetes</taxon>
        <taxon>Mycobacteriales</taxon>
        <taxon>Mycobacteriaceae</taxon>
        <taxon>Mycobacterium</taxon>
    </lineage>
</organism>
<dbReference type="InterPro" id="IPR050556">
    <property type="entry name" value="Type_II_TA_system_RNase"/>
</dbReference>
<gene>
    <name evidence="8" type="primary">vapC</name>
    <name evidence="10" type="ORF">LAUMK13_05769</name>
</gene>
<reference evidence="10 11" key="1">
    <citation type="submission" date="2018-09" db="EMBL/GenBank/DDBJ databases">
        <authorList>
            <person name="Tagini F."/>
        </authorList>
    </citation>
    <scope>NUCLEOTIDE SEQUENCE [LARGE SCALE GENOMIC DNA]</scope>
    <source>
        <strain evidence="10 11">MK13</strain>
    </source>
</reference>
<dbReference type="PANTHER" id="PTHR33653">
    <property type="entry name" value="RIBONUCLEASE VAPC2"/>
    <property type="match status" value="1"/>
</dbReference>
<dbReference type="OrthoDB" id="32625at2"/>
<proteinExistence type="inferred from homology"/>
<keyword evidence="3 8" id="KW-0540">Nuclease</keyword>
<evidence type="ECO:0000256" key="7">
    <source>
        <dbReference type="ARBA" id="ARBA00038093"/>
    </source>
</evidence>
<keyword evidence="2 8" id="KW-1277">Toxin-antitoxin system</keyword>
<dbReference type="AlphaFoldDB" id="A0A498QLT2"/>
<evidence type="ECO:0000256" key="5">
    <source>
        <dbReference type="ARBA" id="ARBA00022801"/>
    </source>
</evidence>
<evidence type="ECO:0000256" key="8">
    <source>
        <dbReference type="HAMAP-Rule" id="MF_00265"/>
    </source>
</evidence>
<keyword evidence="5 8" id="KW-0378">Hydrolase</keyword>
<dbReference type="Pfam" id="PF01850">
    <property type="entry name" value="PIN"/>
    <property type="match status" value="1"/>
</dbReference>
<dbReference type="HAMAP" id="MF_00265">
    <property type="entry name" value="VapC_Nob1"/>
    <property type="match status" value="1"/>
</dbReference>
<evidence type="ECO:0000259" key="9">
    <source>
        <dbReference type="Pfam" id="PF01850"/>
    </source>
</evidence>
<dbReference type="SUPFAM" id="SSF88723">
    <property type="entry name" value="PIN domain-like"/>
    <property type="match status" value="1"/>
</dbReference>
<evidence type="ECO:0000256" key="1">
    <source>
        <dbReference type="ARBA" id="ARBA00001946"/>
    </source>
</evidence>
<protein>
    <recommendedName>
        <fullName evidence="8">Ribonuclease VapC</fullName>
        <shortName evidence="8">RNase VapC</shortName>
        <ecNumber evidence="8">3.1.-.-</ecNumber>
    </recommendedName>
    <alternativeName>
        <fullName evidence="8">Toxin VapC</fullName>
    </alternativeName>
</protein>